<comment type="similarity">
    <text evidence="2">Belongs to the bacterial solute-binding protein 5 family.</text>
</comment>
<proteinExistence type="inferred from homology"/>
<dbReference type="EMBL" id="JAVFCB010000002">
    <property type="protein sequence ID" value="MDQ4213124.1"/>
    <property type="molecule type" value="Genomic_DNA"/>
</dbReference>
<comment type="subcellular location">
    <subcellularLocation>
        <location evidence="1">Cell membrane</location>
        <topology evidence="1">Lipid-anchor</topology>
    </subcellularLocation>
</comment>
<evidence type="ECO:0000256" key="4">
    <source>
        <dbReference type="SAM" id="SignalP"/>
    </source>
</evidence>
<dbReference type="InterPro" id="IPR039424">
    <property type="entry name" value="SBP_5"/>
</dbReference>
<dbReference type="PROSITE" id="PS01040">
    <property type="entry name" value="SBP_BACTERIAL_5"/>
    <property type="match status" value="1"/>
</dbReference>
<dbReference type="Gene3D" id="3.40.190.10">
    <property type="entry name" value="Periplasmic binding protein-like II"/>
    <property type="match status" value="1"/>
</dbReference>
<evidence type="ECO:0000259" key="5">
    <source>
        <dbReference type="Pfam" id="PF00496"/>
    </source>
</evidence>
<sequence length="547" mass="58323">MVLRKTALGAAALVTVAALALAGCSGSTKGQTSGPSALSLDLNKLATTTTAGTAPVDLVKWNLPYEPSSIDPIFTWNYAENTVDANLCESLVKMKPDLSTEQGLATKVDQPNDTTVVYTIRDGVKFWDGKPLTADDVAYSLQRQIGADTKSYWSDYFKNVASAEVTGPLQVTVKLSQPDVLFTQAMGSAAGAIVEKAAAVAGGQAFGTPKGDLQCTGPYKLDKWDSGKSLTISRNDAYWDSKVKPMVKQISFSFIADESTAVNALRTGDVDGQFFYLPPAGLSQLQKSSSVTTTFGKSFVFWTLAAINKGGALGDEKIRQALSLAIDRTALTKVVFQGAAIPAPTLANPAMWGYGKDVFAKAYKNYGVSADLAKAKKLVEEAGSPKTPIVLAVQGSSAVHEQTASVIQAAGQAIGLNVQTKVIPVEQFGNLYFDKTARVGLDGFFTTNYSDFADPLNVYSFFQTGNSHDYIDWNGADSEIAKALQTTDEAKRAPIVTDIEQKVTKGLPWIPLAYEPTTLIQNKRISGAVPSFAYLYAPWAVTIGGTK</sequence>
<dbReference type="Pfam" id="PF00496">
    <property type="entry name" value="SBP_bac_5"/>
    <property type="match status" value="1"/>
</dbReference>
<dbReference type="Gene3D" id="3.10.105.10">
    <property type="entry name" value="Dipeptide-binding Protein, Domain 3"/>
    <property type="match status" value="1"/>
</dbReference>
<feature type="domain" description="Solute-binding protein family 5" evidence="5">
    <location>
        <begin position="102"/>
        <end position="465"/>
    </location>
</feature>
<accession>A0ABU0XEI2</accession>
<keyword evidence="7" id="KW-1185">Reference proteome</keyword>
<evidence type="ECO:0000313" key="7">
    <source>
        <dbReference type="Proteomes" id="UP001230289"/>
    </source>
</evidence>
<dbReference type="Proteomes" id="UP001230289">
    <property type="component" value="Unassembled WGS sequence"/>
</dbReference>
<protein>
    <submittedName>
        <fullName evidence="6">ABC transporter substrate-binding protein</fullName>
    </submittedName>
</protein>
<name>A0ABU0XEI2_9MICO</name>
<dbReference type="SUPFAM" id="SSF53850">
    <property type="entry name" value="Periplasmic binding protein-like II"/>
    <property type="match status" value="1"/>
</dbReference>
<dbReference type="InterPro" id="IPR000914">
    <property type="entry name" value="SBP_5_dom"/>
</dbReference>
<dbReference type="InterPro" id="IPR023765">
    <property type="entry name" value="SBP_5_CS"/>
</dbReference>
<dbReference type="PIRSF" id="PIRSF002741">
    <property type="entry name" value="MppA"/>
    <property type="match status" value="1"/>
</dbReference>
<evidence type="ECO:0000256" key="2">
    <source>
        <dbReference type="ARBA" id="ARBA00005695"/>
    </source>
</evidence>
<reference evidence="6 7" key="1">
    <citation type="submission" date="2023-08" db="EMBL/GenBank/DDBJ databases">
        <title>Microbacterium sp. nov., isolated from a waste landfill.</title>
        <authorList>
            <person name="Wen W."/>
        </authorList>
    </citation>
    <scope>NUCLEOTIDE SEQUENCE [LARGE SCALE GENOMIC DNA]</scope>
    <source>
        <strain evidence="6 7">ASV81</strain>
    </source>
</reference>
<dbReference type="InterPro" id="IPR030678">
    <property type="entry name" value="Peptide/Ni-bd"/>
</dbReference>
<dbReference type="PANTHER" id="PTHR30290">
    <property type="entry name" value="PERIPLASMIC BINDING COMPONENT OF ABC TRANSPORTER"/>
    <property type="match status" value="1"/>
</dbReference>
<dbReference type="Gene3D" id="3.90.76.10">
    <property type="entry name" value="Dipeptide-binding Protein, Domain 1"/>
    <property type="match status" value="1"/>
</dbReference>
<feature type="chain" id="PRO_5046510210" evidence="4">
    <location>
        <begin position="23"/>
        <end position="547"/>
    </location>
</feature>
<feature type="signal peptide" evidence="4">
    <location>
        <begin position="1"/>
        <end position="22"/>
    </location>
</feature>
<dbReference type="CDD" id="cd00995">
    <property type="entry name" value="PBP2_NikA_DppA_OppA_like"/>
    <property type="match status" value="1"/>
</dbReference>
<evidence type="ECO:0000256" key="1">
    <source>
        <dbReference type="ARBA" id="ARBA00004193"/>
    </source>
</evidence>
<dbReference type="PROSITE" id="PS51257">
    <property type="entry name" value="PROKAR_LIPOPROTEIN"/>
    <property type="match status" value="1"/>
</dbReference>
<evidence type="ECO:0000256" key="3">
    <source>
        <dbReference type="ARBA" id="ARBA00022729"/>
    </source>
</evidence>
<comment type="caution">
    <text evidence="6">The sequence shown here is derived from an EMBL/GenBank/DDBJ whole genome shotgun (WGS) entry which is preliminary data.</text>
</comment>
<keyword evidence="3 4" id="KW-0732">Signal</keyword>
<gene>
    <name evidence="6" type="ORF">RBR11_04280</name>
</gene>
<organism evidence="6 7">
    <name type="scientific">Microbacterium capsulatum</name>
    <dbReference type="NCBI Taxonomy" id="3041921"/>
    <lineage>
        <taxon>Bacteria</taxon>
        <taxon>Bacillati</taxon>
        <taxon>Actinomycetota</taxon>
        <taxon>Actinomycetes</taxon>
        <taxon>Micrococcales</taxon>
        <taxon>Microbacteriaceae</taxon>
        <taxon>Microbacterium</taxon>
    </lineage>
</organism>
<dbReference type="RefSeq" id="WP_308488065.1">
    <property type="nucleotide sequence ID" value="NZ_JAVFCB010000002.1"/>
</dbReference>
<evidence type="ECO:0000313" key="6">
    <source>
        <dbReference type="EMBL" id="MDQ4213124.1"/>
    </source>
</evidence>